<dbReference type="EMBL" id="ACYE01000349">
    <property type="protein sequence ID" value="EFE39122.1"/>
    <property type="molecule type" value="Genomic_DNA"/>
</dbReference>
<proteinExistence type="predicted"/>
<feature type="compositionally biased region" description="Low complexity" evidence="1">
    <location>
        <begin position="85"/>
        <end position="100"/>
    </location>
</feature>
<sequence length="291" mass="31649">MSQLERAGHGCWTRFTGIRISPNRCSIGHSLINHKTYDIIYIDPVSTSWRIWGTRTTPESHQFNKEAETSKQSTTIMSGIGDNWTTSQRRSQRTTRSAAQGGQDFTEEINEDIMATDPNSQAQRWESKKYTQRTHFDDQTEAGGMGAAGSRNLQGGQGMKGVEDTSRSGGGTSGMQEEGTTGAYPGASSQRQQTSRATDDPGEGMAEMSGKSHGYDDQSYMTQDYGRQGYGSHTGRAEPPENQETGEFILLTLFVRAIADGVFLGGVLGTLGDKVKGAMGDVSKKASKFNE</sequence>
<dbReference type="HOGENOM" id="CLU_083412_0_0_1"/>
<dbReference type="KEGG" id="tve:TRV_06209"/>
<evidence type="ECO:0000313" key="2">
    <source>
        <dbReference type="EMBL" id="EFE39122.1"/>
    </source>
</evidence>
<feature type="region of interest" description="Disordered" evidence="1">
    <location>
        <begin position="66"/>
        <end position="242"/>
    </location>
</feature>
<evidence type="ECO:0000256" key="1">
    <source>
        <dbReference type="SAM" id="MobiDB-lite"/>
    </source>
</evidence>
<dbReference type="GeneID" id="9583667"/>
<feature type="compositionally biased region" description="Basic and acidic residues" evidence="1">
    <location>
        <begin position="125"/>
        <end position="138"/>
    </location>
</feature>
<dbReference type="RefSeq" id="XP_003019746.1">
    <property type="nucleotide sequence ID" value="XM_003019700.1"/>
</dbReference>
<protein>
    <submittedName>
        <fullName evidence="2">Uncharacterized protein</fullName>
    </submittedName>
</protein>
<organism evidence="2 3">
    <name type="scientific">Trichophyton verrucosum (strain HKI 0517)</name>
    <dbReference type="NCBI Taxonomy" id="663202"/>
    <lineage>
        <taxon>Eukaryota</taxon>
        <taxon>Fungi</taxon>
        <taxon>Dikarya</taxon>
        <taxon>Ascomycota</taxon>
        <taxon>Pezizomycotina</taxon>
        <taxon>Eurotiomycetes</taxon>
        <taxon>Eurotiomycetidae</taxon>
        <taxon>Onygenales</taxon>
        <taxon>Arthrodermataceae</taxon>
        <taxon>Trichophyton</taxon>
    </lineage>
</organism>
<dbReference type="Proteomes" id="UP000008383">
    <property type="component" value="Unassembled WGS sequence"/>
</dbReference>
<dbReference type="AlphaFoldDB" id="D4DGA5"/>
<gene>
    <name evidence="2" type="ORF">TRV_06209</name>
</gene>
<accession>D4DGA5</accession>
<dbReference type="OrthoDB" id="4172465at2759"/>
<evidence type="ECO:0000313" key="3">
    <source>
        <dbReference type="Proteomes" id="UP000008383"/>
    </source>
</evidence>
<keyword evidence="3" id="KW-1185">Reference proteome</keyword>
<name>D4DGA5_TRIVH</name>
<feature type="compositionally biased region" description="Polar residues" evidence="1">
    <location>
        <begin position="187"/>
        <end position="196"/>
    </location>
</feature>
<comment type="caution">
    <text evidence="2">The sequence shown here is derived from an EMBL/GenBank/DDBJ whole genome shotgun (WGS) entry which is preliminary data.</text>
</comment>
<reference evidence="3" key="1">
    <citation type="journal article" date="2011" name="Genome Biol.">
        <title>Comparative and functional genomics provide insights into the pathogenicity of dermatophytic fungi.</title>
        <authorList>
            <person name="Burmester A."/>
            <person name="Shelest E."/>
            <person name="Gloeckner G."/>
            <person name="Heddergott C."/>
            <person name="Schindler S."/>
            <person name="Staib P."/>
            <person name="Heidel A."/>
            <person name="Felder M."/>
            <person name="Petzold A."/>
            <person name="Szafranski K."/>
            <person name="Feuermann M."/>
            <person name="Pedruzzi I."/>
            <person name="Priebe S."/>
            <person name="Groth M."/>
            <person name="Winkler R."/>
            <person name="Li W."/>
            <person name="Kniemeyer O."/>
            <person name="Schroeckh V."/>
            <person name="Hertweck C."/>
            <person name="Hube B."/>
            <person name="White T.C."/>
            <person name="Platzer M."/>
            <person name="Guthke R."/>
            <person name="Heitman J."/>
            <person name="Woestemeyer J."/>
            <person name="Zipfel P.F."/>
            <person name="Monod M."/>
            <person name="Brakhage A.A."/>
        </authorList>
    </citation>
    <scope>NUCLEOTIDE SEQUENCE [LARGE SCALE GENOMIC DNA]</scope>
    <source>
        <strain evidence="3">HKI 0517</strain>
    </source>
</reference>